<reference evidence="1" key="1">
    <citation type="submission" date="2021-05" db="EMBL/GenBank/DDBJ databases">
        <authorList>
            <person name="Scholz U."/>
            <person name="Mascher M."/>
            <person name="Fiebig A."/>
        </authorList>
    </citation>
    <scope>NUCLEOTIDE SEQUENCE [LARGE SCALE GENOMIC DNA]</scope>
</reference>
<sequence>MFPQPMPLHLLEKITNGFSEERQLGRGAYGKVYKGVHKSGETIAVKLLHSKPGFDDAQFEKEFHNVVSLHHENIVRLVGFCHETRREFVQHNGKMIFADSARMALCFEYMHNGSLDNYLFDECSGHDWPTRYAIIKGICEGLKYLHEELEPPLYHLDLKPANILLDHNMMPKLADFGVSRFFGQEQTQITESCIGTLGYIPPEYIERNIISNKFDIFSLGVVIIKLIAGATGYTQCAEMPTEKFIELVHERWRNRLQVTSKDGSEQYAKQLMRCIEMALSCVEKEWHKRPLIGDIIDKLNEMETKDDQGSSNQVVSVETTNTKGVSRPREHARAACLISRGLVLLFLKKAQSAIEEEAKLRQRAQADIAFISGELQVIQSILYSADKGKLVQNVVVRTWVSKVRELANEVEELTFLRELGNGRRVSRVERLPDGSVIVGSGRPRKDFPPDGRRRTRKEMPPCTWRRRSPACVHAWRCQQPR</sequence>
<reference evidence="1" key="2">
    <citation type="submission" date="2025-09" db="UniProtKB">
        <authorList>
            <consortium name="EnsemblPlants"/>
        </authorList>
    </citation>
    <scope>IDENTIFICATION</scope>
</reference>
<dbReference type="Proteomes" id="UP001732700">
    <property type="component" value="Chromosome 3C"/>
</dbReference>
<evidence type="ECO:0000313" key="1">
    <source>
        <dbReference type="EnsemblPlants" id="AVESA.00010b.r2.3CG0456480.1.CDS"/>
    </source>
</evidence>
<dbReference type="EnsemblPlants" id="AVESA.00010b.r2.3CG0456480.1">
    <property type="protein sequence ID" value="AVESA.00010b.r2.3CG0456480.1.CDS"/>
    <property type="gene ID" value="AVESA.00010b.r2.3CG0456480"/>
</dbReference>
<protein>
    <submittedName>
        <fullName evidence="1">Uncharacterized protein</fullName>
    </submittedName>
</protein>
<name>A0ACD5VIR0_AVESA</name>
<evidence type="ECO:0000313" key="2">
    <source>
        <dbReference type="Proteomes" id="UP001732700"/>
    </source>
</evidence>
<keyword evidence="2" id="KW-1185">Reference proteome</keyword>
<organism evidence="1 2">
    <name type="scientific">Avena sativa</name>
    <name type="common">Oat</name>
    <dbReference type="NCBI Taxonomy" id="4498"/>
    <lineage>
        <taxon>Eukaryota</taxon>
        <taxon>Viridiplantae</taxon>
        <taxon>Streptophyta</taxon>
        <taxon>Embryophyta</taxon>
        <taxon>Tracheophyta</taxon>
        <taxon>Spermatophyta</taxon>
        <taxon>Magnoliopsida</taxon>
        <taxon>Liliopsida</taxon>
        <taxon>Poales</taxon>
        <taxon>Poaceae</taxon>
        <taxon>BOP clade</taxon>
        <taxon>Pooideae</taxon>
        <taxon>Poodae</taxon>
        <taxon>Poeae</taxon>
        <taxon>Poeae Chloroplast Group 1 (Aveneae type)</taxon>
        <taxon>Aveninae</taxon>
        <taxon>Avena</taxon>
    </lineage>
</organism>
<proteinExistence type="predicted"/>
<accession>A0ACD5VIR0</accession>